<reference evidence="3" key="3">
    <citation type="submission" date="2024-03" db="EMBL/GenBank/DDBJ databases">
        <title>The Genome Sequence of Enterococcus sp. DIV0238c.</title>
        <authorList>
            <consortium name="The Broad Institute Genomics Platform"/>
            <consortium name="The Broad Institute Microbial Omics Core"/>
            <consortium name="The Broad Institute Genomic Center for Infectious Diseases"/>
            <person name="Earl A."/>
            <person name="Manson A."/>
            <person name="Gilmore M."/>
            <person name="Schwartman J."/>
            <person name="Shea T."/>
            <person name="Abouelleil A."/>
            <person name="Cao P."/>
            <person name="Chapman S."/>
            <person name="Cusick C."/>
            <person name="Young S."/>
            <person name="Neafsey D."/>
            <person name="Nusbaum C."/>
            <person name="Birren B."/>
        </authorList>
    </citation>
    <scope>NUCLEOTIDE SEQUENCE</scope>
    <source>
        <strain evidence="3">9D6_DIV0238</strain>
    </source>
</reference>
<reference evidence="3" key="2">
    <citation type="submission" date="2017-05" db="EMBL/GenBank/DDBJ databases">
        <authorList>
            <consortium name="The Broad Institute Genomics Platform"/>
            <consortium name="The Broad Institute Genomic Center for Infectious Diseases"/>
            <person name="Earl A."/>
            <person name="Manson A."/>
            <person name="Schwartman J."/>
            <person name="Gilmore M."/>
            <person name="Abouelleil A."/>
            <person name="Cao P."/>
            <person name="Chapman S."/>
            <person name="Cusick C."/>
            <person name="Shea T."/>
            <person name="Young S."/>
            <person name="Neafsey D."/>
            <person name="Nusbaum C."/>
            <person name="Birren B."/>
        </authorList>
    </citation>
    <scope>NUCLEOTIDE SEQUENCE</scope>
    <source>
        <strain evidence="3">9D6_DIV0238</strain>
    </source>
</reference>
<sequence>MKMVRGKKYIFSRGVAFYPEKEMQILKMMAEDGWLFRKMNRLGFLVFEKGEPEQKNFSVDFFEGSKEELSEYLVIYEQAGWENIANYKNKYFYFKADLDTPTIYSDPESYWQRMKKEWLWMLRSYWIYFPIGLILLGILLHTKESNNLILSNLAFRVALMFVGMLFVALPPGVVISVIFSLVFYRDRTKYYNHPERFAKRQKVMRDSLFLGAIGFVLGVMVSLILGETFY</sequence>
<keyword evidence="1" id="KW-0812">Transmembrane</keyword>
<protein>
    <recommendedName>
        <fullName evidence="5">DUF2812 domain-containing protein</fullName>
    </recommendedName>
</protein>
<feature type="transmembrane region" description="Helical" evidence="1">
    <location>
        <begin position="205"/>
        <end position="225"/>
    </location>
</feature>
<dbReference type="RefSeq" id="WP_087640182.1">
    <property type="nucleotide sequence ID" value="NZ_CP147246.1"/>
</dbReference>
<dbReference type="InterPro" id="IPR021359">
    <property type="entry name" value="DUF2812"/>
</dbReference>
<dbReference type="Pfam" id="PF11193">
    <property type="entry name" value="DUF2812"/>
    <property type="match status" value="1"/>
</dbReference>
<keyword evidence="4" id="KW-1185">Reference proteome</keyword>
<gene>
    <name evidence="3" type="ORF">A5889_000370</name>
    <name evidence="2" type="ORF">A5889_001063</name>
</gene>
<dbReference type="OrthoDB" id="1928173at2"/>
<evidence type="ECO:0008006" key="5">
    <source>
        <dbReference type="Google" id="ProtNLM"/>
    </source>
</evidence>
<evidence type="ECO:0000313" key="4">
    <source>
        <dbReference type="Proteomes" id="UP000196151"/>
    </source>
</evidence>
<dbReference type="EMBL" id="CP147246">
    <property type="protein sequence ID" value="WYJ92891.1"/>
    <property type="molecule type" value="Genomic_DNA"/>
</dbReference>
<dbReference type="Proteomes" id="UP000196151">
    <property type="component" value="Chromosome"/>
</dbReference>
<evidence type="ECO:0000256" key="1">
    <source>
        <dbReference type="SAM" id="Phobius"/>
    </source>
</evidence>
<keyword evidence="1" id="KW-1133">Transmembrane helix</keyword>
<dbReference type="AlphaFoldDB" id="A0A200JG68"/>
<name>A0A200JG68_9ENTE</name>
<accession>A0A200JG68</accession>
<feature type="transmembrane region" description="Helical" evidence="1">
    <location>
        <begin position="120"/>
        <end position="141"/>
    </location>
</feature>
<reference evidence="2" key="1">
    <citation type="submission" date="2017-05" db="EMBL/GenBank/DDBJ databases">
        <title>The Genome Sequence of Enterococcus sp. 9D6_DIV0238.</title>
        <authorList>
            <consortium name="The Broad Institute Genomics Platform"/>
            <consortium name="The Broad Institute Genomic Center for Infectious Diseases"/>
            <person name="Earl A."/>
            <person name="Manson A."/>
            <person name="Schwartman J."/>
            <person name="Gilmore M."/>
            <person name="Abouelleil A."/>
            <person name="Cao P."/>
            <person name="Chapman S."/>
            <person name="Cusick C."/>
            <person name="Shea T."/>
            <person name="Young S."/>
            <person name="Neafsey D."/>
            <person name="Nusbaum C."/>
            <person name="Birren B."/>
        </authorList>
    </citation>
    <scope>NUCLEOTIDE SEQUENCE [LARGE SCALE GENOMIC DNA]</scope>
    <source>
        <strain evidence="2">9D6_DIV0238</strain>
    </source>
</reference>
<evidence type="ECO:0000313" key="2">
    <source>
        <dbReference type="EMBL" id="OUZ35587.1"/>
    </source>
</evidence>
<organism evidence="2">
    <name type="scientific">Candidatus Enterococcus dunnyi</name>
    <dbReference type="NCBI Taxonomy" id="1834192"/>
    <lineage>
        <taxon>Bacteria</taxon>
        <taxon>Bacillati</taxon>
        <taxon>Bacillota</taxon>
        <taxon>Bacilli</taxon>
        <taxon>Lactobacillales</taxon>
        <taxon>Enterococcaceae</taxon>
        <taxon>Enterococcus</taxon>
    </lineage>
</organism>
<dbReference type="EMBL" id="NIBQ01000001">
    <property type="protein sequence ID" value="OUZ35587.1"/>
    <property type="molecule type" value="Genomic_DNA"/>
</dbReference>
<keyword evidence="1" id="KW-0472">Membrane</keyword>
<feature type="transmembrane region" description="Helical" evidence="1">
    <location>
        <begin position="153"/>
        <end position="184"/>
    </location>
</feature>
<proteinExistence type="predicted"/>
<evidence type="ECO:0000313" key="3">
    <source>
        <dbReference type="EMBL" id="WYJ92891.1"/>
    </source>
</evidence>